<evidence type="ECO:0000256" key="1">
    <source>
        <dbReference type="SAM" id="MobiDB-lite"/>
    </source>
</evidence>
<organism evidence="2">
    <name type="scientific">Medicago truncatula</name>
    <name type="common">Barrel medic</name>
    <name type="synonym">Medicago tribuloides</name>
    <dbReference type="NCBI Taxonomy" id="3880"/>
    <lineage>
        <taxon>Eukaryota</taxon>
        <taxon>Viridiplantae</taxon>
        <taxon>Streptophyta</taxon>
        <taxon>Embryophyta</taxon>
        <taxon>Tracheophyta</taxon>
        <taxon>Spermatophyta</taxon>
        <taxon>Magnoliopsida</taxon>
        <taxon>eudicotyledons</taxon>
        <taxon>Gunneridae</taxon>
        <taxon>Pentapetalae</taxon>
        <taxon>rosids</taxon>
        <taxon>fabids</taxon>
        <taxon>Fabales</taxon>
        <taxon>Fabaceae</taxon>
        <taxon>Papilionoideae</taxon>
        <taxon>50 kb inversion clade</taxon>
        <taxon>NPAAA clade</taxon>
        <taxon>Hologalegina</taxon>
        <taxon>IRL clade</taxon>
        <taxon>Trifolieae</taxon>
        <taxon>Medicago</taxon>
    </lineage>
</organism>
<proteinExistence type="predicted"/>
<comment type="caution">
    <text evidence="2">The sequence shown here is derived from an EMBL/GenBank/DDBJ whole genome shotgun (WGS) entry which is preliminary data.</text>
</comment>
<reference evidence="2" key="1">
    <citation type="journal article" date="2018" name="Nat. Plants">
        <title>Whole-genome landscape of Medicago truncatula symbiotic genes.</title>
        <authorList>
            <person name="Pecrix Y."/>
            <person name="Gamas P."/>
            <person name="Carrere S."/>
        </authorList>
    </citation>
    <scope>NUCLEOTIDE SEQUENCE</scope>
    <source>
        <tissue evidence="2">Leaves</tissue>
    </source>
</reference>
<name>A0A396JIX7_MEDTR</name>
<accession>A0A396JIX7</accession>
<feature type="region of interest" description="Disordered" evidence="1">
    <location>
        <begin position="1"/>
        <end position="29"/>
    </location>
</feature>
<dbReference type="Proteomes" id="UP000265566">
    <property type="component" value="Chromosome 1"/>
</dbReference>
<gene>
    <name evidence="2" type="ORF">MtrunA17_Chr1g0153101</name>
</gene>
<feature type="compositionally biased region" description="Low complexity" evidence="1">
    <location>
        <begin position="19"/>
        <end position="29"/>
    </location>
</feature>
<evidence type="ECO:0000313" key="2">
    <source>
        <dbReference type="EMBL" id="RHN77282.1"/>
    </source>
</evidence>
<sequence>MPLPYTLTAPSNIKPHTESGSGPSPNSGSSQSFIFKYIISSSGKSNLIG</sequence>
<dbReference type="EMBL" id="PSQE01000001">
    <property type="protein sequence ID" value="RHN77282.1"/>
    <property type="molecule type" value="Genomic_DNA"/>
</dbReference>
<dbReference type="Gramene" id="rna721">
    <property type="protein sequence ID" value="RHN77282.1"/>
    <property type="gene ID" value="gene721"/>
</dbReference>
<protein>
    <submittedName>
        <fullName evidence="2">Uncharacterized protein</fullName>
    </submittedName>
</protein>
<dbReference type="AlphaFoldDB" id="A0A396JIX7"/>